<accession>A0A1T4W2W3</accession>
<dbReference type="Proteomes" id="UP000242432">
    <property type="component" value="Unassembled WGS sequence"/>
</dbReference>
<gene>
    <name evidence="4" type="ORF">SAMN02745213_02383</name>
</gene>
<sequence>MNALARYENRHQNMNRHNFGMPTIFDIFSRPLTDFENMFSQMPEDNIRIDVQDCGDHYQIKADMPGVKKEDIKLDFDEGNLMIKAEHHTEKEKKDSEGYLIKERSSGVYQRTLHFNDADPKEINAAFAGGELDIRINKQKQEQKKTAITIH</sequence>
<evidence type="ECO:0000313" key="5">
    <source>
        <dbReference type="Proteomes" id="UP000242432"/>
    </source>
</evidence>
<dbReference type="InterPro" id="IPR031107">
    <property type="entry name" value="Small_HSP"/>
</dbReference>
<dbReference type="STRING" id="83771.SAMN02910357_00639"/>
<dbReference type="InterPro" id="IPR002068">
    <property type="entry name" value="A-crystallin/Hsp20_dom"/>
</dbReference>
<comment type="similarity">
    <text evidence="1 2">Belongs to the small heat shock protein (HSP20) family.</text>
</comment>
<name>A0A1T4W2W3_9GAMM</name>
<dbReference type="PROSITE" id="PS01031">
    <property type="entry name" value="SHSP"/>
    <property type="match status" value="1"/>
</dbReference>
<reference evidence="5" key="1">
    <citation type="submission" date="2017-02" db="EMBL/GenBank/DDBJ databases">
        <authorList>
            <person name="Varghese N."/>
            <person name="Submissions S."/>
        </authorList>
    </citation>
    <scope>NUCLEOTIDE SEQUENCE [LARGE SCALE GENOMIC DNA]</scope>
    <source>
        <strain evidence="5">DSM 3072</strain>
    </source>
</reference>
<keyword evidence="5" id="KW-1185">Reference proteome</keyword>
<dbReference type="EMBL" id="FUXX01000087">
    <property type="protein sequence ID" value="SKA71051.1"/>
    <property type="molecule type" value="Genomic_DNA"/>
</dbReference>
<feature type="domain" description="SHSP" evidence="3">
    <location>
        <begin position="40"/>
        <end position="151"/>
    </location>
</feature>
<evidence type="ECO:0000256" key="1">
    <source>
        <dbReference type="PROSITE-ProRule" id="PRU00285"/>
    </source>
</evidence>
<evidence type="ECO:0000313" key="4">
    <source>
        <dbReference type="EMBL" id="SKA71051.1"/>
    </source>
</evidence>
<dbReference type="RefSeq" id="WP_078929636.1">
    <property type="nucleotide sequence ID" value="NZ_FUXX01000087.1"/>
</dbReference>
<evidence type="ECO:0000259" key="3">
    <source>
        <dbReference type="PROSITE" id="PS01031"/>
    </source>
</evidence>
<dbReference type="Gene3D" id="2.60.40.790">
    <property type="match status" value="1"/>
</dbReference>
<dbReference type="PANTHER" id="PTHR11527">
    <property type="entry name" value="HEAT-SHOCK PROTEIN 20 FAMILY MEMBER"/>
    <property type="match status" value="1"/>
</dbReference>
<dbReference type="InterPro" id="IPR008978">
    <property type="entry name" value="HSP20-like_chaperone"/>
</dbReference>
<evidence type="ECO:0000256" key="2">
    <source>
        <dbReference type="RuleBase" id="RU003616"/>
    </source>
</evidence>
<proteinExistence type="inferred from homology"/>
<dbReference type="SUPFAM" id="SSF49764">
    <property type="entry name" value="HSP20-like chaperones"/>
    <property type="match status" value="1"/>
</dbReference>
<protein>
    <submittedName>
        <fullName evidence="4">HSP20 family protein</fullName>
    </submittedName>
</protein>
<dbReference type="AlphaFoldDB" id="A0A1T4W2W3"/>
<organism evidence="4 5">
    <name type="scientific">Succinivibrio dextrinosolvens DSM 3072</name>
    <dbReference type="NCBI Taxonomy" id="1123324"/>
    <lineage>
        <taxon>Bacteria</taxon>
        <taxon>Pseudomonadati</taxon>
        <taxon>Pseudomonadota</taxon>
        <taxon>Gammaproteobacteria</taxon>
        <taxon>Aeromonadales</taxon>
        <taxon>Succinivibrionaceae</taxon>
        <taxon>Succinivibrio</taxon>
    </lineage>
</organism>
<dbReference type="Pfam" id="PF00011">
    <property type="entry name" value="HSP20"/>
    <property type="match status" value="1"/>
</dbReference>